<dbReference type="AlphaFoldDB" id="A0A4S8Q9N0"/>
<dbReference type="InterPro" id="IPR000644">
    <property type="entry name" value="CBS_dom"/>
</dbReference>
<evidence type="ECO:0000256" key="1">
    <source>
        <dbReference type="PROSITE-ProRule" id="PRU00703"/>
    </source>
</evidence>
<dbReference type="EMBL" id="STGY01000051">
    <property type="protein sequence ID" value="THV41163.1"/>
    <property type="molecule type" value="Genomic_DNA"/>
</dbReference>
<evidence type="ECO:0000313" key="4">
    <source>
        <dbReference type="Proteomes" id="UP000308760"/>
    </source>
</evidence>
<proteinExistence type="predicted"/>
<organism evidence="3 4">
    <name type="scientific">Glycomyces buryatensis</name>
    <dbReference type="NCBI Taxonomy" id="2570927"/>
    <lineage>
        <taxon>Bacteria</taxon>
        <taxon>Bacillati</taxon>
        <taxon>Actinomycetota</taxon>
        <taxon>Actinomycetes</taxon>
        <taxon>Glycomycetales</taxon>
        <taxon>Glycomycetaceae</taxon>
        <taxon>Glycomyces</taxon>
    </lineage>
</organism>
<dbReference type="Proteomes" id="UP000308760">
    <property type="component" value="Unassembled WGS sequence"/>
</dbReference>
<dbReference type="Gene3D" id="3.10.580.10">
    <property type="entry name" value="CBS-domain"/>
    <property type="match status" value="1"/>
</dbReference>
<comment type="caution">
    <text evidence="3">The sequence shown here is derived from an EMBL/GenBank/DDBJ whole genome shotgun (WGS) entry which is preliminary data.</text>
</comment>
<dbReference type="SUPFAM" id="SSF54631">
    <property type="entry name" value="CBS-domain pair"/>
    <property type="match status" value="1"/>
</dbReference>
<dbReference type="PROSITE" id="PS51371">
    <property type="entry name" value="CBS"/>
    <property type="match status" value="1"/>
</dbReference>
<dbReference type="RefSeq" id="WP_136534963.1">
    <property type="nucleotide sequence ID" value="NZ_STGY01000051.1"/>
</dbReference>
<dbReference type="InterPro" id="IPR046342">
    <property type="entry name" value="CBS_dom_sf"/>
</dbReference>
<sequence>MNATSNPSAPSAKAWLVRSGANLQDEQTMLDEGFVAIRWDRVPDLGHFPYREELDDIVADEYPEEAQSTRRIWVGELWRFGSEIRSEDYIVMPLKYTGDRLMIGQASNGYEYCADAPSGLRHRIRVRWVRDIERDVPRPDLRASLRSLLAVCQLSRNDSATRIAEIAQLGTDPGHPGEPEPAKVDDLLQRAVSAPAETPVSLSIRHLLEHWGFERRTVAAVESVKADLAQFGLTTRPPFTEGSVDRTVDIVPNRTEPDDTAPEVDEDVEDVVEPEPLTRQLGTLPSAVVSVASTESLTYAWTLMAQHGFSQLPVIDGNLYRGTITCQSIADAALRRPGDATISDALVQARVVDFDAELLEVIAVLETNDFILVQNQARSITGIMTAADLAIQFGTLAQPFLLVEEIERRLRQAIDEVFTSSEIRAAFKGNSRIKSASDLSFNGYRILVEDSKRWEQLGWHWDRALFCDNMAKANKIRNEIAHFATDPLTSSQLKILTSLLEQLRRVTPN</sequence>
<name>A0A4S8Q9N0_9ACTN</name>
<gene>
    <name evidence="3" type="ORF">FAB82_13005</name>
</gene>
<dbReference type="Pfam" id="PF00571">
    <property type="entry name" value="CBS"/>
    <property type="match status" value="1"/>
</dbReference>
<reference evidence="3 4" key="2">
    <citation type="submission" date="2019-05" db="EMBL/GenBank/DDBJ databases">
        <title>Glycomyces buryatensis sp. nov.</title>
        <authorList>
            <person name="Nikitina E."/>
        </authorList>
    </citation>
    <scope>NUCLEOTIDE SEQUENCE [LARGE SCALE GENOMIC DNA]</scope>
    <source>
        <strain evidence="3 4">18</strain>
    </source>
</reference>
<dbReference type="OrthoDB" id="291940at2"/>
<keyword evidence="4" id="KW-1185">Reference proteome</keyword>
<feature type="domain" description="CBS" evidence="2">
    <location>
        <begin position="283"/>
        <end position="340"/>
    </location>
</feature>
<keyword evidence="1" id="KW-0129">CBS domain</keyword>
<evidence type="ECO:0000313" key="3">
    <source>
        <dbReference type="EMBL" id="THV41163.1"/>
    </source>
</evidence>
<evidence type="ECO:0000259" key="2">
    <source>
        <dbReference type="PROSITE" id="PS51371"/>
    </source>
</evidence>
<reference evidence="4" key="1">
    <citation type="submission" date="2019-04" db="EMBL/GenBank/DDBJ databases">
        <title>Nocardioides xinjiangensis sp. nov.</title>
        <authorList>
            <person name="Liu S."/>
        </authorList>
    </citation>
    <scope>NUCLEOTIDE SEQUENCE [LARGE SCALE GENOMIC DNA]</scope>
    <source>
        <strain evidence="4">18</strain>
    </source>
</reference>
<accession>A0A4S8Q9N0</accession>
<protein>
    <recommendedName>
        <fullName evidence="2">CBS domain-containing protein</fullName>
    </recommendedName>
</protein>